<evidence type="ECO:0000256" key="1">
    <source>
        <dbReference type="SAM" id="MobiDB-lite"/>
    </source>
</evidence>
<evidence type="ECO:0000313" key="3">
    <source>
        <dbReference type="Proteomes" id="UP000324222"/>
    </source>
</evidence>
<sequence>MEYGAVSWVRLSADEPPGSLQMNPKHVPRREQQGLTDTGPRPTVLGCTLGLPQRHVVARRPTLTLLASLCPSRLIRGCRALHIKLECALIICASPPQLTARPSPSPSHPFITLLQSRPRRQKSGN</sequence>
<comment type="caution">
    <text evidence="2">The sequence shown here is derived from an EMBL/GenBank/DDBJ whole genome shotgun (WGS) entry which is preliminary data.</text>
</comment>
<reference evidence="2 3" key="1">
    <citation type="submission" date="2019-05" db="EMBL/GenBank/DDBJ databases">
        <title>Another draft genome of Portunus trituberculatus and its Hox gene families provides insights of decapod evolution.</title>
        <authorList>
            <person name="Jeong J.-H."/>
            <person name="Song I."/>
            <person name="Kim S."/>
            <person name="Choi T."/>
            <person name="Kim D."/>
            <person name="Ryu S."/>
            <person name="Kim W."/>
        </authorList>
    </citation>
    <scope>NUCLEOTIDE SEQUENCE [LARGE SCALE GENOMIC DNA]</scope>
    <source>
        <tissue evidence="2">Muscle</tissue>
    </source>
</reference>
<dbReference type="Proteomes" id="UP000324222">
    <property type="component" value="Unassembled WGS sequence"/>
</dbReference>
<feature type="region of interest" description="Disordered" evidence="1">
    <location>
        <begin position="98"/>
        <end position="125"/>
    </location>
</feature>
<evidence type="ECO:0000313" key="2">
    <source>
        <dbReference type="EMBL" id="MPC25710.1"/>
    </source>
</evidence>
<feature type="region of interest" description="Disordered" evidence="1">
    <location>
        <begin position="14"/>
        <end position="41"/>
    </location>
</feature>
<protein>
    <submittedName>
        <fullName evidence="2">Uncharacterized protein</fullName>
    </submittedName>
</protein>
<organism evidence="2 3">
    <name type="scientific">Portunus trituberculatus</name>
    <name type="common">Swimming crab</name>
    <name type="synonym">Neptunus trituberculatus</name>
    <dbReference type="NCBI Taxonomy" id="210409"/>
    <lineage>
        <taxon>Eukaryota</taxon>
        <taxon>Metazoa</taxon>
        <taxon>Ecdysozoa</taxon>
        <taxon>Arthropoda</taxon>
        <taxon>Crustacea</taxon>
        <taxon>Multicrustacea</taxon>
        <taxon>Malacostraca</taxon>
        <taxon>Eumalacostraca</taxon>
        <taxon>Eucarida</taxon>
        <taxon>Decapoda</taxon>
        <taxon>Pleocyemata</taxon>
        <taxon>Brachyura</taxon>
        <taxon>Eubrachyura</taxon>
        <taxon>Portunoidea</taxon>
        <taxon>Portunidae</taxon>
        <taxon>Portuninae</taxon>
        <taxon>Portunus</taxon>
    </lineage>
</organism>
<accession>A0A5B7DW34</accession>
<proteinExistence type="predicted"/>
<dbReference type="AlphaFoldDB" id="A0A5B7DW34"/>
<dbReference type="EMBL" id="VSRR010001498">
    <property type="protein sequence ID" value="MPC25710.1"/>
    <property type="molecule type" value="Genomic_DNA"/>
</dbReference>
<name>A0A5B7DW34_PORTR</name>
<gene>
    <name evidence="2" type="ORF">E2C01_018832</name>
</gene>
<keyword evidence="3" id="KW-1185">Reference proteome</keyword>